<feature type="compositionally biased region" description="Low complexity" evidence="1">
    <location>
        <begin position="68"/>
        <end position="85"/>
    </location>
</feature>
<sequence length="85" mass="8940">MKYTVLLLLCSTIYVLSAPADKPGSSPAPKQGSPFISSFDEIVVESTLMVKGRNSPSRQGRTKLVAVTTSKPSNDTTSSSTTTSS</sequence>
<reference evidence="3 4" key="1">
    <citation type="submission" date="2022-12" db="EMBL/GenBank/DDBJ databases">
        <title>Chromosome-level genome assembly of true bugs.</title>
        <authorList>
            <person name="Ma L."/>
            <person name="Li H."/>
        </authorList>
    </citation>
    <scope>NUCLEOTIDE SEQUENCE [LARGE SCALE GENOMIC DNA]</scope>
    <source>
        <strain evidence="3">Lab_2022b</strain>
    </source>
</reference>
<dbReference type="Proteomes" id="UP001461498">
    <property type="component" value="Unassembled WGS sequence"/>
</dbReference>
<keyword evidence="2" id="KW-0732">Signal</keyword>
<proteinExistence type="predicted"/>
<protein>
    <submittedName>
        <fullName evidence="3">Uncharacterized protein</fullName>
    </submittedName>
</protein>
<evidence type="ECO:0000256" key="2">
    <source>
        <dbReference type="SAM" id="SignalP"/>
    </source>
</evidence>
<gene>
    <name evidence="3" type="ORF">O3M35_009611</name>
</gene>
<feature type="region of interest" description="Disordered" evidence="1">
    <location>
        <begin position="51"/>
        <end position="85"/>
    </location>
</feature>
<keyword evidence="4" id="KW-1185">Reference proteome</keyword>
<evidence type="ECO:0000313" key="4">
    <source>
        <dbReference type="Proteomes" id="UP001461498"/>
    </source>
</evidence>
<organism evidence="3 4">
    <name type="scientific">Rhynocoris fuscipes</name>
    <dbReference type="NCBI Taxonomy" id="488301"/>
    <lineage>
        <taxon>Eukaryota</taxon>
        <taxon>Metazoa</taxon>
        <taxon>Ecdysozoa</taxon>
        <taxon>Arthropoda</taxon>
        <taxon>Hexapoda</taxon>
        <taxon>Insecta</taxon>
        <taxon>Pterygota</taxon>
        <taxon>Neoptera</taxon>
        <taxon>Paraneoptera</taxon>
        <taxon>Hemiptera</taxon>
        <taxon>Heteroptera</taxon>
        <taxon>Panheteroptera</taxon>
        <taxon>Cimicomorpha</taxon>
        <taxon>Reduviidae</taxon>
        <taxon>Harpactorinae</taxon>
        <taxon>Harpactorini</taxon>
        <taxon>Rhynocoris</taxon>
    </lineage>
</organism>
<accession>A0AAW1DAJ4</accession>
<evidence type="ECO:0000313" key="3">
    <source>
        <dbReference type="EMBL" id="KAK9505599.1"/>
    </source>
</evidence>
<dbReference type="AlphaFoldDB" id="A0AAW1DAJ4"/>
<feature type="signal peptide" evidence="2">
    <location>
        <begin position="1"/>
        <end position="17"/>
    </location>
</feature>
<dbReference type="EMBL" id="JAPXFL010000006">
    <property type="protein sequence ID" value="KAK9505599.1"/>
    <property type="molecule type" value="Genomic_DNA"/>
</dbReference>
<comment type="caution">
    <text evidence="3">The sequence shown here is derived from an EMBL/GenBank/DDBJ whole genome shotgun (WGS) entry which is preliminary data.</text>
</comment>
<feature type="chain" id="PRO_5043822260" evidence="2">
    <location>
        <begin position="18"/>
        <end position="85"/>
    </location>
</feature>
<name>A0AAW1DAJ4_9HEMI</name>
<evidence type="ECO:0000256" key="1">
    <source>
        <dbReference type="SAM" id="MobiDB-lite"/>
    </source>
</evidence>